<dbReference type="InterPro" id="IPR006047">
    <property type="entry name" value="GH13_cat_dom"/>
</dbReference>
<sequence>MKFADQNLAKPRPGSLNDFSLPRRESYYPSSADWRNEVLYFLLPDRFSDGKENTRPLLNRQQLNQSRPNLPNGQSWRFDKWAESGGDRWQGGTLKGLESKLDYLNQLGVTTIWIGPIFQQRGHLNTYHGYGIQDFLEVDPRFGTRQELVGLVNQAHKKGLRIILDIIFNHSGYNWDYAPGTPGGEQKPPYTSSWYQFGSWLGDQGQIIAGKPRTNADGVWPSELQEADCYSRAGYSKGGLGRGDLEDPNAEFRRSDFINLRDFQLDYPHLLDNLARCYKYWIALTDCDGFRIDTLKHVTYDQARNFCGTIKEFAANLGKSDFFLVGEIAGGDYNQDRYLDIVGQNLNAALDIGEMRGNLNQVAKGLIDPRAYFNGFDPGNAVMGSHRNLGRRHVSILDDHDHVFGEKIRFSSEAASDHQVVAGVALQLFTLGIPCIYAGTEQALAGPETAERKWLSDWKKCDRYLREAMFGPEHPRQFGVAGLQSVDQNLPGFGPFGTAGAHCFDSNHPAYVRIGAMAAIRKQFPVLRLGRQYLRPTAIPFLNLPFGDHGRSGEIIGWSRVLDDEEALCALNSHGTDNRGAKVLVDANLNPIGSTMTVVLNTAEAAVPGYTGPHKVGSTVPVQRQDKIAYVEIQPIPASEFLILINQP</sequence>
<comment type="caution">
    <text evidence="3">The sequence shown here is derived from an EMBL/GenBank/DDBJ whole genome shotgun (WGS) entry which is preliminary data.</text>
</comment>
<feature type="domain" description="Glycosyl hydrolase family 13 catalytic" evidence="2">
    <location>
        <begin position="41"/>
        <end position="476"/>
    </location>
</feature>
<evidence type="ECO:0000259" key="2">
    <source>
        <dbReference type="SMART" id="SM00642"/>
    </source>
</evidence>
<reference evidence="3 4" key="1">
    <citation type="submission" date="2019-01" db="EMBL/GenBank/DDBJ databases">
        <title>Coherence of Microcystis species and biogeography revealed through population genomics.</title>
        <authorList>
            <person name="Perez-Carrascal O.M."/>
            <person name="Terrat Y."/>
            <person name="Giani A."/>
            <person name="Fortin N."/>
            <person name="Tromas N."/>
            <person name="Shapiro B.J."/>
        </authorList>
    </citation>
    <scope>NUCLEOTIDE SEQUENCE [LARGE SCALE GENOMIC DNA]</scope>
    <source>
        <strain evidence="3">Ma_QC_C_20070703_M131</strain>
    </source>
</reference>
<evidence type="ECO:0000256" key="1">
    <source>
        <dbReference type="SAM" id="MobiDB-lite"/>
    </source>
</evidence>
<protein>
    <submittedName>
        <fullName evidence="3">Alpha-amylase</fullName>
    </submittedName>
</protein>
<name>A0A551Y390_MICAE</name>
<dbReference type="SUPFAM" id="SSF51445">
    <property type="entry name" value="(Trans)glycosidases"/>
    <property type="match status" value="1"/>
</dbReference>
<dbReference type="GO" id="GO:0005975">
    <property type="term" value="P:carbohydrate metabolic process"/>
    <property type="evidence" value="ECO:0007669"/>
    <property type="project" value="InterPro"/>
</dbReference>
<dbReference type="PANTHER" id="PTHR10357">
    <property type="entry name" value="ALPHA-AMYLASE FAMILY MEMBER"/>
    <property type="match status" value="1"/>
</dbReference>
<dbReference type="Gene3D" id="3.20.20.80">
    <property type="entry name" value="Glycosidases"/>
    <property type="match status" value="1"/>
</dbReference>
<organism evidence="3 4">
    <name type="scientific">Microcystis aeruginosa Ma_QC_C_20070703_M131</name>
    <dbReference type="NCBI Taxonomy" id="2486263"/>
    <lineage>
        <taxon>Bacteria</taxon>
        <taxon>Bacillati</taxon>
        <taxon>Cyanobacteriota</taxon>
        <taxon>Cyanophyceae</taxon>
        <taxon>Oscillatoriophycideae</taxon>
        <taxon>Chroococcales</taxon>
        <taxon>Microcystaceae</taxon>
        <taxon>Microcystis</taxon>
    </lineage>
</organism>
<dbReference type="CDD" id="cd11352">
    <property type="entry name" value="AmyAc_5"/>
    <property type="match status" value="1"/>
</dbReference>
<dbReference type="AlphaFoldDB" id="A0A551Y390"/>
<gene>
    <name evidence="3" type="ORF">EWV85_09255</name>
</gene>
<dbReference type="SMART" id="SM00642">
    <property type="entry name" value="Aamy"/>
    <property type="match status" value="1"/>
</dbReference>
<evidence type="ECO:0000313" key="4">
    <source>
        <dbReference type="Proteomes" id="UP000316443"/>
    </source>
</evidence>
<dbReference type="Proteomes" id="UP000316443">
    <property type="component" value="Unassembled WGS sequence"/>
</dbReference>
<dbReference type="InterPro" id="IPR017853">
    <property type="entry name" value="GH"/>
</dbReference>
<feature type="region of interest" description="Disordered" evidence="1">
    <location>
        <begin position="1"/>
        <end position="20"/>
    </location>
</feature>
<dbReference type="PANTHER" id="PTHR10357:SF209">
    <property type="entry name" value="PERIPLASMIC ALPHA-AMYLASE"/>
    <property type="match status" value="1"/>
</dbReference>
<evidence type="ECO:0000313" key="3">
    <source>
        <dbReference type="EMBL" id="TRT55422.1"/>
    </source>
</evidence>
<dbReference type="EMBL" id="SFCA01000098">
    <property type="protein sequence ID" value="TRT55422.1"/>
    <property type="molecule type" value="Genomic_DNA"/>
</dbReference>
<proteinExistence type="predicted"/>
<accession>A0A551Y390</accession>
<dbReference type="Pfam" id="PF00128">
    <property type="entry name" value="Alpha-amylase"/>
    <property type="match status" value="1"/>
</dbReference>